<evidence type="ECO:0000256" key="9">
    <source>
        <dbReference type="ARBA" id="ARBA00023065"/>
    </source>
</evidence>
<evidence type="ECO:0000256" key="7">
    <source>
        <dbReference type="ARBA" id="ARBA00022833"/>
    </source>
</evidence>
<name>A0ABY4X5A8_9SPHN</name>
<dbReference type="InterPro" id="IPR045861">
    <property type="entry name" value="CorA_cytoplasmic_dom"/>
</dbReference>
<dbReference type="InterPro" id="IPR002523">
    <property type="entry name" value="MgTranspt_CorA/ZnTranspt_ZntB"/>
</dbReference>
<keyword evidence="5" id="KW-0997">Cell inner membrane</keyword>
<dbReference type="PANTHER" id="PTHR46494:SF3">
    <property type="entry name" value="ZINC TRANSPORT PROTEIN ZNTB"/>
    <property type="match status" value="1"/>
</dbReference>
<dbReference type="Proteomes" id="UP001056937">
    <property type="component" value="Chromosome 1"/>
</dbReference>
<evidence type="ECO:0000256" key="8">
    <source>
        <dbReference type="ARBA" id="ARBA00022989"/>
    </source>
</evidence>
<evidence type="ECO:0000313" key="12">
    <source>
        <dbReference type="EMBL" id="USI72070.1"/>
    </source>
</evidence>
<comment type="similarity">
    <text evidence="2">Belongs to the CorA metal ion transporter (MIT) (TC 1.A.35) family.</text>
</comment>
<dbReference type="InterPro" id="IPR045863">
    <property type="entry name" value="CorA_TM1_TM2"/>
</dbReference>
<dbReference type="EMBL" id="CP084930">
    <property type="protein sequence ID" value="USI72070.1"/>
    <property type="molecule type" value="Genomic_DNA"/>
</dbReference>
<keyword evidence="13" id="KW-1185">Reference proteome</keyword>
<dbReference type="Gene3D" id="3.30.460.20">
    <property type="entry name" value="CorA soluble domain-like"/>
    <property type="match status" value="1"/>
</dbReference>
<sequence length="333" mass="36459">MDEGRTATPRETVRQPGLIWCYEKPAAGPARLGETLAPEGCAFRWLHLNLSDQRSLRWLEEGAGLPLGVRALLLSREPHQRFVVDGDAVGLILQDYERDFDPTMIGRIGSLHVALRPGLVITGRYRPLHSADLFRNRLEAGQPVEETAAALTLLLATLIDSLAALVLDLSTDMLEVEEALLTHDEAPDIGELVGARRRSAQLHRMIGGMRVMLQRLERHPRLPPALAEAAVAVLPRLGALDGDIVSVQNQLKLLRDELDLQAAQRTNANIYLLSMLTALMMPATLVTGFFGMNTGALPFAHGEHGTVMAALVMLISAGATYLLLRMMGLARRQ</sequence>
<keyword evidence="3" id="KW-0813">Transport</keyword>
<dbReference type="RefSeq" id="WP_252165879.1">
    <property type="nucleotide sequence ID" value="NZ_CP084930.1"/>
</dbReference>
<evidence type="ECO:0000256" key="3">
    <source>
        <dbReference type="ARBA" id="ARBA00022448"/>
    </source>
</evidence>
<protein>
    <submittedName>
        <fullName evidence="12">Magnesium transporter CorA</fullName>
    </submittedName>
</protein>
<evidence type="ECO:0000256" key="6">
    <source>
        <dbReference type="ARBA" id="ARBA00022692"/>
    </source>
</evidence>
<keyword evidence="6 11" id="KW-0812">Transmembrane</keyword>
<evidence type="ECO:0000256" key="5">
    <source>
        <dbReference type="ARBA" id="ARBA00022519"/>
    </source>
</evidence>
<keyword evidence="10 11" id="KW-0472">Membrane</keyword>
<accession>A0ABY4X5A8</accession>
<dbReference type="Gene3D" id="1.20.58.340">
    <property type="entry name" value="Magnesium transport protein CorA, transmembrane region"/>
    <property type="match status" value="2"/>
</dbReference>
<keyword evidence="4" id="KW-1003">Cell membrane</keyword>
<keyword evidence="9" id="KW-0406">Ion transport</keyword>
<evidence type="ECO:0000256" key="2">
    <source>
        <dbReference type="ARBA" id="ARBA00009765"/>
    </source>
</evidence>
<organism evidence="12 13">
    <name type="scientific">Sphingomonas morindae</name>
    <dbReference type="NCBI Taxonomy" id="1541170"/>
    <lineage>
        <taxon>Bacteria</taxon>
        <taxon>Pseudomonadati</taxon>
        <taxon>Pseudomonadota</taxon>
        <taxon>Alphaproteobacteria</taxon>
        <taxon>Sphingomonadales</taxon>
        <taxon>Sphingomonadaceae</taxon>
        <taxon>Sphingomonas</taxon>
    </lineage>
</organism>
<dbReference type="Pfam" id="PF01544">
    <property type="entry name" value="CorA"/>
    <property type="match status" value="1"/>
</dbReference>
<feature type="transmembrane region" description="Helical" evidence="11">
    <location>
        <begin position="270"/>
        <end position="292"/>
    </location>
</feature>
<comment type="subcellular location">
    <subcellularLocation>
        <location evidence="1">Cell membrane</location>
        <topology evidence="1">Multi-pass membrane protein</topology>
    </subcellularLocation>
</comment>
<dbReference type="PANTHER" id="PTHR46494">
    <property type="entry name" value="CORA FAMILY METAL ION TRANSPORTER (EUROFUNG)"/>
    <property type="match status" value="1"/>
</dbReference>
<dbReference type="SUPFAM" id="SSF143865">
    <property type="entry name" value="CorA soluble domain-like"/>
    <property type="match status" value="1"/>
</dbReference>
<evidence type="ECO:0000256" key="10">
    <source>
        <dbReference type="ARBA" id="ARBA00023136"/>
    </source>
</evidence>
<evidence type="ECO:0000313" key="13">
    <source>
        <dbReference type="Proteomes" id="UP001056937"/>
    </source>
</evidence>
<keyword evidence="8 11" id="KW-1133">Transmembrane helix</keyword>
<keyword evidence="7" id="KW-0862">Zinc</keyword>
<dbReference type="SUPFAM" id="SSF144083">
    <property type="entry name" value="Magnesium transport protein CorA, transmembrane region"/>
    <property type="match status" value="1"/>
</dbReference>
<gene>
    <name evidence="12" type="ORF">LHA26_12235</name>
</gene>
<evidence type="ECO:0000256" key="1">
    <source>
        <dbReference type="ARBA" id="ARBA00004651"/>
    </source>
</evidence>
<evidence type="ECO:0000256" key="11">
    <source>
        <dbReference type="SAM" id="Phobius"/>
    </source>
</evidence>
<feature type="transmembrane region" description="Helical" evidence="11">
    <location>
        <begin position="304"/>
        <end position="324"/>
    </location>
</feature>
<evidence type="ECO:0000256" key="4">
    <source>
        <dbReference type="ARBA" id="ARBA00022475"/>
    </source>
</evidence>
<reference evidence="12" key="1">
    <citation type="journal article" date="2022" name="Toxins">
        <title>Genomic Analysis of Sphingopyxis sp. USTB-05 for Biodegrading Cyanobacterial Hepatotoxins.</title>
        <authorList>
            <person name="Liu C."/>
            <person name="Xu Q."/>
            <person name="Zhao Z."/>
            <person name="Zhang H."/>
            <person name="Liu X."/>
            <person name="Yin C."/>
            <person name="Liu Y."/>
            <person name="Yan H."/>
        </authorList>
    </citation>
    <scope>NUCLEOTIDE SEQUENCE</scope>
    <source>
        <strain evidence="12">NBD5</strain>
    </source>
</reference>
<proteinExistence type="inferred from homology"/>